<comment type="subcellular location">
    <subcellularLocation>
        <location evidence="3">Chromosome</location>
    </subcellularLocation>
    <subcellularLocation>
        <location evidence="2">Nucleus</location>
    </subcellularLocation>
</comment>
<dbReference type="FunCoup" id="Q4N5Y3">
    <property type="interactions" value="57"/>
</dbReference>
<dbReference type="GO" id="GO:0070192">
    <property type="term" value="P:chromosome organization involved in meiotic cell cycle"/>
    <property type="evidence" value="ECO:0007669"/>
    <property type="project" value="TreeGrafter"/>
</dbReference>
<evidence type="ECO:0000256" key="5">
    <source>
        <dbReference type="ARBA" id="ARBA00022454"/>
    </source>
</evidence>
<dbReference type="eggNOG" id="KOG0962">
    <property type="taxonomic scope" value="Eukaryota"/>
</dbReference>
<dbReference type="GO" id="GO:0030870">
    <property type="term" value="C:Mre11 complex"/>
    <property type="evidence" value="ECO:0007669"/>
    <property type="project" value="TreeGrafter"/>
</dbReference>
<dbReference type="STRING" id="5875.Q4N5Y3"/>
<evidence type="ECO:0000256" key="7">
    <source>
        <dbReference type="ARBA" id="ARBA00022833"/>
    </source>
</evidence>
<dbReference type="AlphaFoldDB" id="Q4N5Y3"/>
<feature type="domain" description="Rad50/SbcC-type AAA" evidence="11">
    <location>
        <begin position="6"/>
        <end position="229"/>
    </location>
</feature>
<feature type="coiled-coil region" evidence="10">
    <location>
        <begin position="430"/>
        <end position="464"/>
    </location>
</feature>
<evidence type="ECO:0000256" key="3">
    <source>
        <dbReference type="ARBA" id="ARBA00004286"/>
    </source>
</evidence>
<keyword evidence="7" id="KW-0862">Zinc</keyword>
<comment type="cofactor">
    <cofactor evidence="1">
        <name>Zn(2+)</name>
        <dbReference type="ChEBI" id="CHEBI:29105"/>
    </cofactor>
</comment>
<evidence type="ECO:0000256" key="6">
    <source>
        <dbReference type="ARBA" id="ARBA00022723"/>
    </source>
</evidence>
<feature type="coiled-coil region" evidence="10">
    <location>
        <begin position="721"/>
        <end position="774"/>
    </location>
</feature>
<dbReference type="Proteomes" id="UP000001949">
    <property type="component" value="Unassembled WGS sequence"/>
</dbReference>
<dbReference type="InterPro" id="IPR038729">
    <property type="entry name" value="Rad50/SbcC_AAA"/>
</dbReference>
<comment type="caution">
    <text evidence="12">The sequence shown here is derived from an EMBL/GenBank/DDBJ whole genome shotgun (WGS) entry which is preliminary data.</text>
</comment>
<sequence length="1002" mass="115523">MTTINSLEIRGIRSFTPYRTEFLEFEKPLTLIVGKNGSGKTTLVESLKAVTSGILPPGQSKGRTFLFNNKLNKSSEVKASIKITFNTHTNETVSASRSYSVTTDKVDPKKLTFKGTENVLNVIAQDGKKKSLALKTTDMDMAVPLLMGMSKALLDNVIFCHQDENNWPLDDPSKIKSRFDDLLETSRYTKALQSIQRANLTQKHLSLMNERMLSKKKEFEESSSKFNEYCDAELTYQRLKKEFDTMHEQLSEIYEEPLDQIRGYYTALSNELEISEVKGANLAKSVELMSVSLSEQHEKLRKINSHEGNLIVWREKYSSNSKRITEITSEISQEFAIKLEDLDEETIQLKIDSLFVPTVDENILNEETQNLENELKKLQASLLNTTGKIAAFNVMLKTVTTELKEHESVASEVHHNKHICLQFETVNQHKNNLNKDLETLGEDIKTLENQLNDLYMKKEDMLCKGFRMKNMIMIKTDINKEEITSAIKFLNYILANDSKHVESYNKVLNSLNLDENKLIQAVKRIFDELFINDDKVLKDIYDAVNRLYKSSSNQIHNNIEVELLLTDMSFEPYNELIRILTNNRIKEYIKYFEKVLTDDKDQGDDGFEINEYNMILHDITTLKQNLLNKKTAVEVKTKDLQQTLIRLEKISEATTKLAKSRDEQAFIIAEKDKITTETIDMFDELLSLNEINKEIQLRINECPTNISQKIKTLHQIIDRLNEGLKATKDKQTALLNELKEKRRLYELLVENITYKEHEQTLLESQSRLEQLKSELSGKDVKEIRADYDKIENAAKFTETLNSAIYTKAQSQYMETYIELKSHIVAKTDLDKYYKYLESSLHNYHLDKINHINSSLKRIWREVYTGTHIDYIQITGLSTLPTISIRVVMVTPSGVELDMKGHCSAGERILSSLVVRMALIECFSAHCTILALDEPTTNLDRDNIQSLENSLSRLVNESSMNFQLMIITHDEAFANKMATLCSCDKYIKLEKNDTFTKIRTIRF</sequence>
<keyword evidence="8" id="KW-0539">Nucleus</keyword>
<dbReference type="EMBL" id="AAGK01000002">
    <property type="protein sequence ID" value="EAN32440.1"/>
    <property type="molecule type" value="Genomic_DNA"/>
</dbReference>
<reference evidence="12 13" key="1">
    <citation type="journal article" date="2005" name="Science">
        <title>Genome sequence of Theileria parva, a bovine pathogen that transforms lymphocytes.</title>
        <authorList>
            <person name="Gardner M.J."/>
            <person name="Bishop R."/>
            <person name="Shah T."/>
            <person name="de Villiers E.P."/>
            <person name="Carlton J.M."/>
            <person name="Hall N."/>
            <person name="Ren Q."/>
            <person name="Paulsen I.T."/>
            <person name="Pain A."/>
            <person name="Berriman M."/>
            <person name="Wilson R.J.M."/>
            <person name="Sato S."/>
            <person name="Ralph S.A."/>
            <person name="Mann D.J."/>
            <person name="Xiong Z."/>
            <person name="Shallom S.J."/>
            <person name="Weidman J."/>
            <person name="Jiang L."/>
            <person name="Lynn J."/>
            <person name="Weaver B."/>
            <person name="Shoaibi A."/>
            <person name="Domingo A.R."/>
            <person name="Wasawo D."/>
            <person name="Crabtree J."/>
            <person name="Wortman J.R."/>
            <person name="Haas B."/>
            <person name="Angiuoli S.V."/>
            <person name="Creasy T.H."/>
            <person name="Lu C."/>
            <person name="Suh B."/>
            <person name="Silva J.C."/>
            <person name="Utterback T.R."/>
            <person name="Feldblyum T.V."/>
            <person name="Pertea M."/>
            <person name="Allen J."/>
            <person name="Nierman W.C."/>
            <person name="Taracha E.L.N."/>
            <person name="Salzberg S.L."/>
            <person name="White O.R."/>
            <person name="Fitzhugh H.A."/>
            <person name="Morzaria S."/>
            <person name="Venter J.C."/>
            <person name="Fraser C.M."/>
            <person name="Nene V."/>
        </authorList>
    </citation>
    <scope>NUCLEOTIDE SEQUENCE [LARGE SCALE GENOMIC DNA]</scope>
    <source>
        <strain evidence="12 13">Muguga</strain>
    </source>
</reference>
<dbReference type="PANTHER" id="PTHR18867:SF12">
    <property type="entry name" value="DNA REPAIR PROTEIN RAD50"/>
    <property type="match status" value="1"/>
</dbReference>
<feature type="coiled-coil region" evidence="10">
    <location>
        <begin position="361"/>
        <end position="388"/>
    </location>
</feature>
<dbReference type="Pfam" id="PF13476">
    <property type="entry name" value="AAA_23"/>
    <property type="match status" value="1"/>
</dbReference>
<keyword evidence="10" id="KW-0175">Coiled coil</keyword>
<accession>Q4N5Y3</accession>
<evidence type="ECO:0000256" key="10">
    <source>
        <dbReference type="SAM" id="Coils"/>
    </source>
</evidence>
<comment type="similarity">
    <text evidence="4">Belongs to the SMC family. RAD50 subfamily.</text>
</comment>
<name>Q4N5Y3_THEPA</name>
<evidence type="ECO:0000313" key="12">
    <source>
        <dbReference type="EMBL" id="EAN32440.1"/>
    </source>
</evidence>
<evidence type="ECO:0000256" key="1">
    <source>
        <dbReference type="ARBA" id="ARBA00001947"/>
    </source>
</evidence>
<evidence type="ECO:0000256" key="4">
    <source>
        <dbReference type="ARBA" id="ARBA00009439"/>
    </source>
</evidence>
<dbReference type="GO" id="GO:0046872">
    <property type="term" value="F:metal ion binding"/>
    <property type="evidence" value="ECO:0007669"/>
    <property type="project" value="UniProtKB-KW"/>
</dbReference>
<evidence type="ECO:0000256" key="9">
    <source>
        <dbReference type="ARBA" id="ARBA00049360"/>
    </source>
</evidence>
<dbReference type="PANTHER" id="PTHR18867">
    <property type="entry name" value="RAD50"/>
    <property type="match status" value="1"/>
</dbReference>
<evidence type="ECO:0000256" key="2">
    <source>
        <dbReference type="ARBA" id="ARBA00004123"/>
    </source>
</evidence>
<dbReference type="GO" id="GO:0043047">
    <property type="term" value="F:single-stranded telomeric DNA binding"/>
    <property type="evidence" value="ECO:0007669"/>
    <property type="project" value="TreeGrafter"/>
</dbReference>
<keyword evidence="5" id="KW-0158">Chromosome</keyword>
<comment type="catalytic activity">
    <reaction evidence="9">
        <text>ATP + H2O = ADP + phosphate + H(+)</text>
        <dbReference type="Rhea" id="RHEA:13065"/>
        <dbReference type="ChEBI" id="CHEBI:15377"/>
        <dbReference type="ChEBI" id="CHEBI:15378"/>
        <dbReference type="ChEBI" id="CHEBI:30616"/>
        <dbReference type="ChEBI" id="CHEBI:43474"/>
        <dbReference type="ChEBI" id="CHEBI:456216"/>
    </reaction>
</comment>
<dbReference type="InterPro" id="IPR027417">
    <property type="entry name" value="P-loop_NTPase"/>
</dbReference>
<gene>
    <name evidence="12" type="ordered locus">TP02_0154</name>
</gene>
<dbReference type="GO" id="GO:0006302">
    <property type="term" value="P:double-strand break repair"/>
    <property type="evidence" value="ECO:0007669"/>
    <property type="project" value="InterPro"/>
</dbReference>
<dbReference type="Gene3D" id="3.40.50.300">
    <property type="entry name" value="P-loop containing nucleotide triphosphate hydrolases"/>
    <property type="match status" value="2"/>
</dbReference>
<dbReference type="GO" id="GO:0016887">
    <property type="term" value="F:ATP hydrolysis activity"/>
    <property type="evidence" value="ECO:0007669"/>
    <property type="project" value="InterPro"/>
</dbReference>
<dbReference type="GO" id="GO:0003691">
    <property type="term" value="F:double-stranded telomeric DNA binding"/>
    <property type="evidence" value="ECO:0007669"/>
    <property type="project" value="TreeGrafter"/>
</dbReference>
<dbReference type="InParanoid" id="Q4N5Y3"/>
<dbReference type="KEGG" id="tpv:TP02_0154"/>
<dbReference type="GO" id="GO:0007004">
    <property type="term" value="P:telomere maintenance via telomerase"/>
    <property type="evidence" value="ECO:0007669"/>
    <property type="project" value="TreeGrafter"/>
</dbReference>
<evidence type="ECO:0000259" key="11">
    <source>
        <dbReference type="Pfam" id="PF13476"/>
    </source>
</evidence>
<dbReference type="VEuPathDB" id="PiroplasmaDB:TpMuguga_02g00154"/>
<proteinExistence type="inferred from homology"/>
<dbReference type="OMA" id="FSDYYYR"/>
<keyword evidence="6" id="KW-0479">Metal-binding</keyword>
<dbReference type="GO" id="GO:0051880">
    <property type="term" value="F:G-quadruplex DNA binding"/>
    <property type="evidence" value="ECO:0007669"/>
    <property type="project" value="TreeGrafter"/>
</dbReference>
<dbReference type="GO" id="GO:0000794">
    <property type="term" value="C:condensed nuclear chromosome"/>
    <property type="evidence" value="ECO:0007669"/>
    <property type="project" value="TreeGrafter"/>
</dbReference>
<evidence type="ECO:0000313" key="13">
    <source>
        <dbReference type="Proteomes" id="UP000001949"/>
    </source>
</evidence>
<dbReference type="SUPFAM" id="SSF52540">
    <property type="entry name" value="P-loop containing nucleoside triphosphate hydrolases"/>
    <property type="match status" value="1"/>
</dbReference>
<organism evidence="12 13">
    <name type="scientific">Theileria parva</name>
    <name type="common">East coast fever infection agent</name>
    <dbReference type="NCBI Taxonomy" id="5875"/>
    <lineage>
        <taxon>Eukaryota</taxon>
        <taxon>Sar</taxon>
        <taxon>Alveolata</taxon>
        <taxon>Apicomplexa</taxon>
        <taxon>Aconoidasida</taxon>
        <taxon>Piroplasmida</taxon>
        <taxon>Theileriidae</taxon>
        <taxon>Theileria</taxon>
    </lineage>
</organism>
<keyword evidence="13" id="KW-1185">Reference proteome</keyword>
<protein>
    <submittedName>
        <fullName evidence="12">RAD50 DNA repair protein, putative</fullName>
    </submittedName>
</protein>
<dbReference type="GO" id="GO:0000722">
    <property type="term" value="P:telomere maintenance via recombination"/>
    <property type="evidence" value="ECO:0007669"/>
    <property type="project" value="TreeGrafter"/>
</dbReference>
<evidence type="ECO:0000256" key="8">
    <source>
        <dbReference type="ARBA" id="ARBA00023242"/>
    </source>
</evidence>